<protein>
    <submittedName>
        <fullName evidence="3">Conserved protein</fullName>
    </submittedName>
</protein>
<name>A9HID9_GLUDA</name>
<dbReference type="InterPro" id="IPR005490">
    <property type="entry name" value="LD_TPept_cat_dom"/>
</dbReference>
<keyword evidence="1" id="KW-0573">Peptidoglycan synthesis</keyword>
<dbReference type="PROSITE" id="PS52029">
    <property type="entry name" value="LD_TPASE"/>
    <property type="match status" value="1"/>
</dbReference>
<feature type="active site" description="Nucleophile" evidence="1">
    <location>
        <position position="202"/>
    </location>
</feature>
<feature type="domain" description="L,D-TPase catalytic" evidence="2">
    <location>
        <begin position="57"/>
        <end position="227"/>
    </location>
</feature>
<dbReference type="AlphaFoldDB" id="A9HID9"/>
<keyword evidence="4" id="KW-1185">Reference proteome</keyword>
<dbReference type="EMBL" id="AM889285">
    <property type="protein sequence ID" value="CAP55757.1"/>
    <property type="molecule type" value="Genomic_DNA"/>
</dbReference>
<organism evidence="3 4">
    <name type="scientific">Gluconacetobacter diazotrophicus (strain ATCC 49037 / DSM 5601 / CCUG 37298 / CIP 103539 / LMG 7603 / PAl5)</name>
    <dbReference type="NCBI Taxonomy" id="272568"/>
    <lineage>
        <taxon>Bacteria</taxon>
        <taxon>Pseudomonadati</taxon>
        <taxon>Pseudomonadota</taxon>
        <taxon>Alphaproteobacteria</taxon>
        <taxon>Acetobacterales</taxon>
        <taxon>Acetobacteraceae</taxon>
        <taxon>Gluconacetobacter</taxon>
    </lineage>
</organism>
<evidence type="ECO:0000259" key="2">
    <source>
        <dbReference type="PROSITE" id="PS52029"/>
    </source>
</evidence>
<sequence length="227" mass="24633">MTVPHLRGAGIHNLYHPGAETAASGASHPARYLFHDYAGIVHSRTESRGKATRLEAPMIRAVLKTNTGQDAQLHCMGERIPALIGAAGIRALKQEGDHATPTGLLPLRRVLYRADRVPPPACRLPVEPLAPGDGWCDDPAHADYNRPVALPHPARHERLWRDDDVYNIVIVLGYNDAPPVPGRGSAIFLHLQSPDGRPTEGCIALRESDLRRLLAAGLTEIEVPEPG</sequence>
<evidence type="ECO:0000313" key="4">
    <source>
        <dbReference type="Proteomes" id="UP000001176"/>
    </source>
</evidence>
<keyword evidence="1" id="KW-0133">Cell shape</keyword>
<dbReference type="GO" id="GO:0008360">
    <property type="term" value="P:regulation of cell shape"/>
    <property type="evidence" value="ECO:0007669"/>
    <property type="project" value="UniProtKB-UniRule"/>
</dbReference>
<comment type="pathway">
    <text evidence="1">Cell wall biogenesis; peptidoglycan biosynthesis.</text>
</comment>
<reference evidence="3 4" key="1">
    <citation type="journal article" date="2009" name="BMC Genomics">
        <title>Complete genome sequence of the sugarcane nitrogen-fixing endophyte Gluconacetobacter diazotrophicus Pal5.</title>
        <authorList>
            <person name="Bertalan M."/>
            <person name="Albano R."/>
            <person name="Padua V."/>
            <person name="Rouws L."/>
            <person name="Rojas C."/>
            <person name="Hemerly A."/>
            <person name="Teixeira K."/>
            <person name="Schwab S."/>
            <person name="Araujo J."/>
            <person name="Oliveira A."/>
            <person name="Franca L."/>
            <person name="Magalhaes V."/>
            <person name="Alqueres S."/>
            <person name="Cardoso A."/>
            <person name="Almeida W."/>
            <person name="Loureiro M.M."/>
            <person name="Nogueira E."/>
            <person name="Cidade D."/>
            <person name="Oliveira D."/>
            <person name="Simao T."/>
            <person name="Macedo J."/>
            <person name="Valadao A."/>
            <person name="Dreschsel M."/>
            <person name="Freitas F."/>
            <person name="Vidal M."/>
            <person name="Guedes H."/>
            <person name="Rodrigues E."/>
            <person name="Meneses C."/>
            <person name="Brioso P."/>
            <person name="Pozzer L."/>
            <person name="Figueiredo D."/>
            <person name="Montano H."/>
            <person name="Junior J."/>
            <person name="Filho G."/>
            <person name="Flores V."/>
            <person name="Ferreira B."/>
            <person name="Branco A."/>
            <person name="Gonzalez P."/>
            <person name="Guillobel H."/>
            <person name="Lemos M."/>
            <person name="Seibel L."/>
            <person name="Macedo J."/>
            <person name="Alves-Ferreira M."/>
            <person name="Sachetto-Martins G."/>
            <person name="Coelho A."/>
            <person name="Santos E."/>
            <person name="Amaral G."/>
            <person name="Neves A."/>
            <person name="Pacheco A.B."/>
            <person name="Carvalho D."/>
            <person name="Lery L."/>
            <person name="Bisch P."/>
            <person name="Rossle S.C."/>
            <person name="Urmenyi T."/>
            <person name="Kruger W.V."/>
            <person name="Martins O."/>
            <person name="Baldani J.I."/>
            <person name="Ferreira P.C."/>
        </authorList>
    </citation>
    <scope>NUCLEOTIDE SEQUENCE [LARGE SCALE GENOMIC DNA]</scope>
    <source>
        <strain evidence="4">ATCC 49037 / DSM 5601 / CCUG 37298 / CIP 103539 / LMG 7603 / PAl5</strain>
    </source>
</reference>
<keyword evidence="1" id="KW-0961">Cell wall biogenesis/degradation</keyword>
<accession>A9HID9</accession>
<dbReference type="GO" id="GO:0009252">
    <property type="term" value="P:peptidoglycan biosynthetic process"/>
    <property type="evidence" value="ECO:0007669"/>
    <property type="project" value="UniProtKB-KW"/>
</dbReference>
<dbReference type="Proteomes" id="UP000001176">
    <property type="component" value="Chromosome"/>
</dbReference>
<proteinExistence type="predicted"/>
<dbReference type="PANTHER" id="PTHR38589">
    <property type="entry name" value="BLR0621 PROTEIN"/>
    <property type="match status" value="1"/>
</dbReference>
<evidence type="ECO:0000256" key="1">
    <source>
        <dbReference type="PROSITE-ProRule" id="PRU01373"/>
    </source>
</evidence>
<dbReference type="Pfam" id="PF03734">
    <property type="entry name" value="YkuD"/>
    <property type="match status" value="1"/>
</dbReference>
<dbReference type="GO" id="GO:0016740">
    <property type="term" value="F:transferase activity"/>
    <property type="evidence" value="ECO:0007669"/>
    <property type="project" value="InterPro"/>
</dbReference>
<gene>
    <name evidence="3" type="ordered locus">GDI1814</name>
</gene>
<feature type="active site" description="Proton donor/acceptor" evidence="1">
    <location>
        <position position="190"/>
    </location>
</feature>
<dbReference type="PANTHER" id="PTHR38589:SF1">
    <property type="entry name" value="BLR0621 PROTEIN"/>
    <property type="match status" value="1"/>
</dbReference>
<dbReference type="GO" id="GO:0071555">
    <property type="term" value="P:cell wall organization"/>
    <property type="evidence" value="ECO:0007669"/>
    <property type="project" value="UniProtKB-UniRule"/>
</dbReference>
<evidence type="ECO:0000313" key="3">
    <source>
        <dbReference type="EMBL" id="CAP55757.1"/>
    </source>
</evidence>
<dbReference type="KEGG" id="gdi:GDI1814"/>